<dbReference type="InterPro" id="IPR046496">
    <property type="entry name" value="DUF6589"/>
</dbReference>
<feature type="domain" description="DUF6589" evidence="2">
    <location>
        <begin position="752"/>
        <end position="935"/>
    </location>
</feature>
<dbReference type="PANTHER" id="PTHR47018">
    <property type="entry name" value="CXC DOMAIN-CONTAINING PROTEIN-RELATED"/>
    <property type="match status" value="1"/>
</dbReference>
<evidence type="ECO:0000259" key="2">
    <source>
        <dbReference type="Pfam" id="PF20231"/>
    </source>
</evidence>
<keyword evidence="4" id="KW-1185">Reference proteome</keyword>
<comment type="caution">
    <text evidence="3">The sequence shown here is derived from an EMBL/GenBank/DDBJ whole genome shotgun (WGS) entry which is preliminary data.</text>
</comment>
<reference evidence="3" key="1">
    <citation type="submission" date="2021-07" db="EMBL/GenBank/DDBJ databases">
        <authorList>
            <person name="Catto M.A."/>
            <person name="Jacobson A."/>
            <person name="Kennedy G."/>
            <person name="Labadie P."/>
            <person name="Hunt B.G."/>
            <person name="Srinivasan R."/>
        </authorList>
    </citation>
    <scope>NUCLEOTIDE SEQUENCE</scope>
    <source>
        <strain evidence="3">PL_HMW_Pooled</strain>
        <tissue evidence="3">Head</tissue>
    </source>
</reference>
<sequence length="1543" mass="172681">MGGKKKVGLAPSIPLESVEGKINWELCCICQEGSGKPPVCPADNPNKNLRNAGYISFSDNVELLKKYSHVFPSGRKPEHFDEGCGVKETLIKNKAKWHSKCIIKYTTRFSTILQTLTSDDVPQEQKVHDIKTRSSSVAIDPKEEVCFICKNKRTELNNEPLHHCMSKEVRDSVEKYARKANNTEILAFLSEGDLIAQEAKYHGRCMLDLWKESQDKPTQHNSEYTTCESLALADLLLFMHEQLEKSGTQCAFNTATLRKQYTDRLSQLLGGTQPAHEPHSSRFREKILLHFPDLLATKSGREYVLTVKNADILKNFDLINDDFDALAVNRFTRIVRKQIFATDTTFTGSFSDNCEENSVPPALLALVNMLLYGSTILSECRATKPAISISQLILTNMLKSRPSGDIVRFTKTRETPLPLYMGLSIYGSSRNKLQIDNLHQRGLAVSSNRIYEVTGDLARYVVQTAKEEGVVCPSALKKGFFTVAAFDNIDVKPGSKTSQEEFHGSGISLFQLPLKGEIPIERKSRTSFVEAAESGSRTVPNLPDEYSDVPDFFLKNTQPSPPAYSSDVCKTAILLAGNEDLWHGESDWLNHVHEILTEKEIELEAVSWAAFRSEQQSVTALDVSISSLLPLFHEKSSSPAMVKHAMDLVKSSTEFLNPGQTPVMCADQPLFTLAKLIQWNHPDNYCEKNFVLLFGPLHIEQNFLRIIGEVMEGSGWTGIIGNSGILSSGSAEGLLKVSAITKARLFHQYTAAVLHSLLKDAYSNDTHHSDEAFETWIKESAAQSPTFKYWLLVLRLELLLLKFVRSVREANFSIFVECIAAMLPWFFSSGHHLYARWLTVHALDLLSLEKTSPEVFRRFSNGAFVVRKTTNPFSCLGVDHAHEQNNADVKSKGGAIGVTQDPSALRRWTLAGPEVTRLVTEFEQQTVKKPARHQEHYPRFQKRFLECCAALKASFGQGENPFMVQDKLITLDTRIEIDNKGVVALNELEKKGHSLLKEFIKKRLESKETPFFDTVKKEKIEIFTFKKPVKNSKVKDLKCDVQLFSRLFIVSLSRSLDLKKFFEHENQACPPSLSTAGNLHTGQKAQLVSILEKLVATEPPPQTCDGILYDGPAVVRMMKPREGTGSFQEFSEQITNYCSTQALKMNCSRVDIVWDQYHEDSLKATTRQSRGAGARRPDLPGKGSFPKQQKAWDDYLKNDGNKSDLFIYLAEAALQINNLQVVTNIKDIIKVSSFRPQGSALENVNCAGMEEADGRLFLHAKDMVEHGSKCVMIRCSDTDVVVLAVSFFHTLKKIGLNELWILFGTKANKRFIAIHSIAVHLGEDVSSALRGFHAFSGCDTVSFFSGKGKKSAWAAWDRTDDQMTRAFKILGVPCNRPPDHVLPVLERYVVALYGAKESCSTVNDAREHLFSTAGRPVTLIPPTLGCLTQHSRRAAFQAGAIWGRSMDVQSWKDLPSPSGWGWRREDGSWKPHWSDQEDIWKNSRDLNVCGCSSKCGNYQCSCRKAGVPCALSCKKCKGNCSNNKNIIPVIHPELDEDVDGDLL</sequence>
<protein>
    <submittedName>
        <fullName evidence="3">Chromosome-associated kinesin KIF4</fullName>
    </submittedName>
</protein>
<dbReference type="Pfam" id="PF20231">
    <property type="entry name" value="DUF6589"/>
    <property type="match status" value="1"/>
</dbReference>
<evidence type="ECO:0000313" key="4">
    <source>
        <dbReference type="Proteomes" id="UP001219518"/>
    </source>
</evidence>
<dbReference type="Proteomes" id="UP001219518">
    <property type="component" value="Unassembled WGS sequence"/>
</dbReference>
<evidence type="ECO:0000313" key="3">
    <source>
        <dbReference type="EMBL" id="KAK3922249.1"/>
    </source>
</evidence>
<gene>
    <name evidence="3" type="ORF">KUF71_011723</name>
</gene>
<proteinExistence type="predicted"/>
<name>A0AAE1LKV3_9NEOP</name>
<accession>A0AAE1LKV3</accession>
<feature type="region of interest" description="Disordered" evidence="1">
    <location>
        <begin position="1165"/>
        <end position="1188"/>
    </location>
</feature>
<organism evidence="3 4">
    <name type="scientific">Frankliniella fusca</name>
    <dbReference type="NCBI Taxonomy" id="407009"/>
    <lineage>
        <taxon>Eukaryota</taxon>
        <taxon>Metazoa</taxon>
        <taxon>Ecdysozoa</taxon>
        <taxon>Arthropoda</taxon>
        <taxon>Hexapoda</taxon>
        <taxon>Insecta</taxon>
        <taxon>Pterygota</taxon>
        <taxon>Neoptera</taxon>
        <taxon>Paraneoptera</taxon>
        <taxon>Thysanoptera</taxon>
        <taxon>Terebrantia</taxon>
        <taxon>Thripoidea</taxon>
        <taxon>Thripidae</taxon>
        <taxon>Frankliniella</taxon>
    </lineage>
</organism>
<reference evidence="3" key="2">
    <citation type="journal article" date="2023" name="BMC Genomics">
        <title>Pest status, molecular evolution, and epigenetic factors derived from the genome assembly of Frankliniella fusca, a thysanopteran phytovirus vector.</title>
        <authorList>
            <person name="Catto M.A."/>
            <person name="Labadie P.E."/>
            <person name="Jacobson A.L."/>
            <person name="Kennedy G.G."/>
            <person name="Srinivasan R."/>
            <person name="Hunt B.G."/>
        </authorList>
    </citation>
    <scope>NUCLEOTIDE SEQUENCE</scope>
    <source>
        <strain evidence="3">PL_HMW_Pooled</strain>
    </source>
</reference>
<evidence type="ECO:0000256" key="1">
    <source>
        <dbReference type="SAM" id="MobiDB-lite"/>
    </source>
</evidence>
<dbReference type="EMBL" id="JAHWGI010001079">
    <property type="protein sequence ID" value="KAK3922249.1"/>
    <property type="molecule type" value="Genomic_DNA"/>
</dbReference>